<evidence type="ECO:0000256" key="1">
    <source>
        <dbReference type="SAM" id="MobiDB-lite"/>
    </source>
</evidence>
<gene>
    <name evidence="2" type="ORF">EJB05_10556</name>
</gene>
<organism evidence="2 3">
    <name type="scientific">Eragrostis curvula</name>
    <name type="common">weeping love grass</name>
    <dbReference type="NCBI Taxonomy" id="38414"/>
    <lineage>
        <taxon>Eukaryota</taxon>
        <taxon>Viridiplantae</taxon>
        <taxon>Streptophyta</taxon>
        <taxon>Embryophyta</taxon>
        <taxon>Tracheophyta</taxon>
        <taxon>Spermatophyta</taxon>
        <taxon>Magnoliopsida</taxon>
        <taxon>Liliopsida</taxon>
        <taxon>Poales</taxon>
        <taxon>Poaceae</taxon>
        <taxon>PACMAD clade</taxon>
        <taxon>Chloridoideae</taxon>
        <taxon>Eragrostideae</taxon>
        <taxon>Eragrostidinae</taxon>
        <taxon>Eragrostis</taxon>
    </lineage>
</organism>
<feature type="region of interest" description="Disordered" evidence="1">
    <location>
        <begin position="1"/>
        <end position="46"/>
    </location>
</feature>
<evidence type="ECO:0000313" key="3">
    <source>
        <dbReference type="Proteomes" id="UP000324897"/>
    </source>
</evidence>
<name>A0A5J9VLE7_9POAL</name>
<comment type="caution">
    <text evidence="2">The sequence shown here is derived from an EMBL/GenBank/DDBJ whole genome shotgun (WGS) entry which is preliminary data.</text>
</comment>
<dbReference type="EMBL" id="RWGY01000007">
    <property type="protein sequence ID" value="TVU37252.1"/>
    <property type="molecule type" value="Genomic_DNA"/>
</dbReference>
<dbReference type="AlphaFoldDB" id="A0A5J9VLE7"/>
<proteinExistence type="predicted"/>
<reference evidence="2 3" key="1">
    <citation type="journal article" date="2019" name="Sci. Rep.">
        <title>A high-quality genome of Eragrostis curvula grass provides insights into Poaceae evolution and supports new strategies to enhance forage quality.</title>
        <authorList>
            <person name="Carballo J."/>
            <person name="Santos B.A.C.M."/>
            <person name="Zappacosta D."/>
            <person name="Garbus I."/>
            <person name="Selva J.P."/>
            <person name="Gallo C.A."/>
            <person name="Diaz A."/>
            <person name="Albertini E."/>
            <person name="Caccamo M."/>
            <person name="Echenique V."/>
        </authorList>
    </citation>
    <scope>NUCLEOTIDE SEQUENCE [LARGE SCALE GENOMIC DNA]</scope>
    <source>
        <strain evidence="3">cv. Victoria</strain>
        <tissue evidence="2">Leaf</tissue>
    </source>
</reference>
<evidence type="ECO:0000313" key="2">
    <source>
        <dbReference type="EMBL" id="TVU37252.1"/>
    </source>
</evidence>
<dbReference type="Proteomes" id="UP000324897">
    <property type="component" value="Chromosome 4"/>
</dbReference>
<dbReference type="Gramene" id="TVU37252">
    <property type="protein sequence ID" value="TVU37252"/>
    <property type="gene ID" value="EJB05_10556"/>
</dbReference>
<feature type="compositionally biased region" description="Basic residues" evidence="1">
    <location>
        <begin position="24"/>
        <end position="36"/>
    </location>
</feature>
<feature type="non-terminal residue" evidence="2">
    <location>
        <position position="1"/>
    </location>
</feature>
<keyword evidence="3" id="KW-1185">Reference proteome</keyword>
<protein>
    <submittedName>
        <fullName evidence="2">Uncharacterized protein</fullName>
    </submittedName>
</protein>
<sequence length="136" mass="15666">MENLTQASPRMEGSADSAATTTARRGRKPGRWRRIPRATARAETTSERWPCNGVLVVERGSREWAEEMERSNKRMLQRADELEQQQDDEEGCDTEEAKLAFRAFKLRTCRFYRTMANTKPQDVVSVHHKPPASDTR</sequence>
<accession>A0A5J9VLE7</accession>